<keyword evidence="10" id="KW-1185">Reference proteome</keyword>
<dbReference type="RefSeq" id="WP_076430175.1">
    <property type="nucleotide sequence ID" value="NZ_FTNO01000001.1"/>
</dbReference>
<evidence type="ECO:0000313" key="9">
    <source>
        <dbReference type="EMBL" id="SIQ71672.1"/>
    </source>
</evidence>
<dbReference type="PANTHER" id="PTHR24291:SF50">
    <property type="entry name" value="BIFUNCTIONAL ALBAFLAVENONE MONOOXYGENASE_TERPENE SYNTHASE"/>
    <property type="match status" value="1"/>
</dbReference>
<name>A0A1N6V1I8_9EURY</name>
<keyword evidence="3 7" id="KW-0479">Metal-binding</keyword>
<proteinExistence type="inferred from homology"/>
<keyword evidence="2 7" id="KW-0349">Heme</keyword>
<dbReference type="SUPFAM" id="SSF48264">
    <property type="entry name" value="Cytochrome P450"/>
    <property type="match status" value="1"/>
</dbReference>
<dbReference type="OrthoDB" id="9881at2157"/>
<dbReference type="CDD" id="cd20620">
    <property type="entry name" value="CYP132-like"/>
    <property type="match status" value="1"/>
</dbReference>
<evidence type="ECO:0000313" key="10">
    <source>
        <dbReference type="Proteomes" id="UP000186914"/>
    </source>
</evidence>
<gene>
    <name evidence="9" type="ORF">SAMN05421858_0176</name>
</gene>
<dbReference type="InterPro" id="IPR017972">
    <property type="entry name" value="Cyt_P450_CS"/>
</dbReference>
<dbReference type="AlphaFoldDB" id="A0A1N6V1I8"/>
<dbReference type="PRINTS" id="PR00385">
    <property type="entry name" value="P450"/>
</dbReference>
<keyword evidence="4 7" id="KW-0560">Oxidoreductase</keyword>
<dbReference type="GO" id="GO:0005506">
    <property type="term" value="F:iron ion binding"/>
    <property type="evidence" value="ECO:0007669"/>
    <property type="project" value="InterPro"/>
</dbReference>
<accession>A0A1N6V1I8</accession>
<keyword evidence="6 7" id="KW-0503">Monooxygenase</keyword>
<reference evidence="10" key="1">
    <citation type="submission" date="2017-01" db="EMBL/GenBank/DDBJ databases">
        <authorList>
            <person name="Varghese N."/>
            <person name="Submissions S."/>
        </authorList>
    </citation>
    <scope>NUCLEOTIDE SEQUENCE [LARGE SCALE GENOMIC DNA]</scope>
    <source>
        <strain evidence="10">CGMCC 1.7737</strain>
    </source>
</reference>
<dbReference type="PANTHER" id="PTHR24291">
    <property type="entry name" value="CYTOCHROME P450 FAMILY 4"/>
    <property type="match status" value="1"/>
</dbReference>
<evidence type="ECO:0000256" key="1">
    <source>
        <dbReference type="ARBA" id="ARBA00010617"/>
    </source>
</evidence>
<dbReference type="InterPro" id="IPR036396">
    <property type="entry name" value="Cyt_P450_sf"/>
</dbReference>
<dbReference type="InterPro" id="IPR002401">
    <property type="entry name" value="Cyt_P450_E_grp-I"/>
</dbReference>
<organism evidence="9 10">
    <name type="scientific">Haladaptatus litoreus</name>
    <dbReference type="NCBI Taxonomy" id="553468"/>
    <lineage>
        <taxon>Archaea</taxon>
        <taxon>Methanobacteriati</taxon>
        <taxon>Methanobacteriota</taxon>
        <taxon>Stenosarchaea group</taxon>
        <taxon>Halobacteria</taxon>
        <taxon>Halobacteriales</taxon>
        <taxon>Haladaptataceae</taxon>
        <taxon>Haladaptatus</taxon>
    </lineage>
</organism>
<evidence type="ECO:0000256" key="7">
    <source>
        <dbReference type="RuleBase" id="RU000461"/>
    </source>
</evidence>
<dbReference type="GO" id="GO:0020037">
    <property type="term" value="F:heme binding"/>
    <property type="evidence" value="ECO:0007669"/>
    <property type="project" value="InterPro"/>
</dbReference>
<evidence type="ECO:0000256" key="5">
    <source>
        <dbReference type="ARBA" id="ARBA00023004"/>
    </source>
</evidence>
<dbReference type="GO" id="GO:0004497">
    <property type="term" value="F:monooxygenase activity"/>
    <property type="evidence" value="ECO:0007669"/>
    <property type="project" value="UniProtKB-KW"/>
</dbReference>
<comment type="similarity">
    <text evidence="1 7">Belongs to the cytochrome P450 family.</text>
</comment>
<evidence type="ECO:0000256" key="8">
    <source>
        <dbReference type="SAM" id="MobiDB-lite"/>
    </source>
</evidence>
<dbReference type="GO" id="GO:0016705">
    <property type="term" value="F:oxidoreductase activity, acting on paired donors, with incorporation or reduction of molecular oxygen"/>
    <property type="evidence" value="ECO:0007669"/>
    <property type="project" value="InterPro"/>
</dbReference>
<evidence type="ECO:0000256" key="3">
    <source>
        <dbReference type="ARBA" id="ARBA00022723"/>
    </source>
</evidence>
<feature type="region of interest" description="Disordered" evidence="8">
    <location>
        <begin position="1"/>
        <end position="21"/>
    </location>
</feature>
<dbReference type="PROSITE" id="PS00086">
    <property type="entry name" value="CYTOCHROME_P450"/>
    <property type="match status" value="1"/>
</dbReference>
<protein>
    <submittedName>
        <fullName evidence="9">Cytochrome P450</fullName>
    </submittedName>
</protein>
<evidence type="ECO:0000256" key="6">
    <source>
        <dbReference type="ARBA" id="ARBA00023033"/>
    </source>
</evidence>
<dbReference type="EMBL" id="FTNO01000001">
    <property type="protein sequence ID" value="SIQ71672.1"/>
    <property type="molecule type" value="Genomic_DNA"/>
</dbReference>
<dbReference type="Proteomes" id="UP000186914">
    <property type="component" value="Unassembled WGS sequence"/>
</dbReference>
<dbReference type="Pfam" id="PF00067">
    <property type="entry name" value="p450"/>
    <property type="match status" value="1"/>
</dbReference>
<dbReference type="InterPro" id="IPR050196">
    <property type="entry name" value="Cytochrome_P450_Monoox"/>
</dbReference>
<dbReference type="InterPro" id="IPR001128">
    <property type="entry name" value="Cyt_P450"/>
</dbReference>
<dbReference type="PRINTS" id="PR00463">
    <property type="entry name" value="EP450I"/>
</dbReference>
<keyword evidence="5 7" id="KW-0408">Iron</keyword>
<evidence type="ECO:0000256" key="2">
    <source>
        <dbReference type="ARBA" id="ARBA00022617"/>
    </source>
</evidence>
<evidence type="ECO:0000256" key="4">
    <source>
        <dbReference type="ARBA" id="ARBA00023002"/>
    </source>
</evidence>
<sequence length="452" mass="51455">MTTSEATTSDQLDDLPLPPGPNSYPVVGNTLGFLRDPFEFYDSLGDYGDVVSYSVAGEDFCTLLHPDYVEQVLVTEESKFGKSEFVQDAGERFIGNGLFASEGEFWRRQRTLIQPAFYRERITSYTEPMVDFAASAAKSWNDGETIRIDEAMKRLTLRILSKTLFDLDIRNQQSAIRDAVQAINDKGDASSVDAFLPDWVPTATNRRFRRATDDFDDVIETLIQKRRGEPPGDDFLSILMHATDEHGEGMSDEALRDEMATFLFAGHETTVLALTYCWYLLSEHSEVREKLNHELDSVLDGDTPTMADIEKLEYTDEVVREALRLYPPAYVVFRQTKEDVEIGGYRVPAGTTLTLPLFVIHTDDRWYDDPEQFRPERWTTEFEDSLPDYAYFPFGGGPRHCIGMRFANTEIRLVLATIAQHVEFDCHTSDLDLRMGTTLEPTNGIEMTVKKR</sequence>
<dbReference type="Gene3D" id="1.10.630.10">
    <property type="entry name" value="Cytochrome P450"/>
    <property type="match status" value="1"/>
</dbReference>